<evidence type="ECO:0000256" key="5">
    <source>
        <dbReference type="ARBA" id="ARBA00022758"/>
    </source>
</evidence>
<comment type="caution">
    <text evidence="6">The sequence shown here is derived from an EMBL/GenBank/DDBJ whole genome shotgun (WGS) entry which is preliminary data.</text>
</comment>
<comment type="subunit">
    <text evidence="3">Interacts with ODC and thereby sterically blocks ODC homodimerization.</text>
</comment>
<dbReference type="AlphaFoldDB" id="A0A7C8MI32"/>
<dbReference type="GO" id="GO:0075523">
    <property type="term" value="P:viral translational frameshifting"/>
    <property type="evidence" value="ECO:0007669"/>
    <property type="project" value="UniProtKB-KW"/>
</dbReference>
<dbReference type="GO" id="GO:0008073">
    <property type="term" value="F:ornithine decarboxylase inhibitor activity"/>
    <property type="evidence" value="ECO:0007669"/>
    <property type="project" value="InterPro"/>
</dbReference>
<protein>
    <recommendedName>
        <fullName evidence="4">Ornithine decarboxylase antizyme</fullName>
    </recommendedName>
</protein>
<dbReference type="PANTHER" id="PTHR10279">
    <property type="entry name" value="ORNITHINE DECARBOXYLASE ANTIZYME"/>
    <property type="match status" value="1"/>
</dbReference>
<dbReference type="OrthoDB" id="5959761at2759"/>
<evidence type="ECO:0000256" key="4">
    <source>
        <dbReference type="ARBA" id="ARBA00017712"/>
    </source>
</evidence>
<evidence type="ECO:0000256" key="2">
    <source>
        <dbReference type="ARBA" id="ARBA00008796"/>
    </source>
</evidence>
<dbReference type="EMBL" id="JAADJZ010000001">
    <property type="protein sequence ID" value="KAF2878039.1"/>
    <property type="molecule type" value="Genomic_DNA"/>
</dbReference>
<dbReference type="GO" id="GO:0005737">
    <property type="term" value="C:cytoplasm"/>
    <property type="evidence" value="ECO:0007669"/>
    <property type="project" value="TreeGrafter"/>
</dbReference>
<dbReference type="GO" id="GO:0045732">
    <property type="term" value="P:positive regulation of protein catabolic process"/>
    <property type="evidence" value="ECO:0007669"/>
    <property type="project" value="TreeGrafter"/>
</dbReference>
<organism evidence="6 7">
    <name type="scientific">Massariosphaeria phaeospora</name>
    <dbReference type="NCBI Taxonomy" id="100035"/>
    <lineage>
        <taxon>Eukaryota</taxon>
        <taxon>Fungi</taxon>
        <taxon>Dikarya</taxon>
        <taxon>Ascomycota</taxon>
        <taxon>Pezizomycotina</taxon>
        <taxon>Dothideomycetes</taxon>
        <taxon>Pleosporomycetidae</taxon>
        <taxon>Pleosporales</taxon>
        <taxon>Pleosporales incertae sedis</taxon>
        <taxon>Massariosphaeria</taxon>
    </lineage>
</organism>
<evidence type="ECO:0000313" key="7">
    <source>
        <dbReference type="Proteomes" id="UP000481861"/>
    </source>
</evidence>
<dbReference type="GO" id="GO:0005634">
    <property type="term" value="C:nucleus"/>
    <property type="evidence" value="ECO:0007669"/>
    <property type="project" value="TreeGrafter"/>
</dbReference>
<dbReference type="InterPro" id="IPR002993">
    <property type="entry name" value="ODC_AZ"/>
</dbReference>
<keyword evidence="5" id="KW-0688">Ribosomal frameshifting</keyword>
<evidence type="ECO:0000313" key="6">
    <source>
        <dbReference type="EMBL" id="KAF2878039.1"/>
    </source>
</evidence>
<dbReference type="Proteomes" id="UP000481861">
    <property type="component" value="Unassembled WGS sequence"/>
</dbReference>
<dbReference type="InterPro" id="IPR038581">
    <property type="entry name" value="ODC_AZ_sf"/>
</dbReference>
<name>A0A7C8MI32_9PLEO</name>
<dbReference type="InterPro" id="IPR016181">
    <property type="entry name" value="Acyl_CoA_acyltransferase"/>
</dbReference>
<dbReference type="SUPFAM" id="SSF55729">
    <property type="entry name" value="Acyl-CoA N-acyltransferases (Nat)"/>
    <property type="match status" value="1"/>
</dbReference>
<dbReference type="PANTHER" id="PTHR10279:SF10">
    <property type="entry name" value="ORNITHINE DECARBOXYLASE ANTIZYME"/>
    <property type="match status" value="1"/>
</dbReference>
<comment type="similarity">
    <text evidence="2">Belongs to the ODC antizyme family.</text>
</comment>
<reference evidence="6 7" key="1">
    <citation type="submission" date="2020-01" db="EMBL/GenBank/DDBJ databases">
        <authorList>
            <consortium name="DOE Joint Genome Institute"/>
            <person name="Haridas S."/>
            <person name="Albert R."/>
            <person name="Binder M."/>
            <person name="Bloem J."/>
            <person name="Labutti K."/>
            <person name="Salamov A."/>
            <person name="Andreopoulos B."/>
            <person name="Baker S.E."/>
            <person name="Barry K."/>
            <person name="Bills G."/>
            <person name="Bluhm B.H."/>
            <person name="Cannon C."/>
            <person name="Castanera R."/>
            <person name="Culley D.E."/>
            <person name="Daum C."/>
            <person name="Ezra D."/>
            <person name="Gonzalez J.B."/>
            <person name="Henrissat B."/>
            <person name="Kuo A."/>
            <person name="Liang C."/>
            <person name="Lipzen A."/>
            <person name="Lutzoni F."/>
            <person name="Magnuson J."/>
            <person name="Mondo S."/>
            <person name="Nolan M."/>
            <person name="Ohm R."/>
            <person name="Pangilinan J."/>
            <person name="Park H.-J.H."/>
            <person name="Ramirez L."/>
            <person name="Alfaro M."/>
            <person name="Sun H."/>
            <person name="Tritt A."/>
            <person name="Yoshinaga Y."/>
            <person name="Zwiers L.-H.L."/>
            <person name="Turgeon B.G."/>
            <person name="Goodwin S.B."/>
            <person name="Spatafora J.W."/>
            <person name="Crous P.W."/>
            <person name="Grigoriev I.V."/>
        </authorList>
    </citation>
    <scope>NUCLEOTIDE SEQUENCE [LARGE SCALE GENOMIC DNA]</scope>
    <source>
        <strain evidence="6 7">CBS 611.86</strain>
    </source>
</reference>
<comment type="function">
    <text evidence="1">Ornithine decarboxylase (ODC) antizyme protein that negatively regulates ODC activity and intracellular polyamine biosynthesis in response to increased intracellular polyamine levels. Binds to ODC monomers, inhibiting the assembly of the functional ODC homodimer, and targets the monomers for ubiquitin-independent proteolytic destruction by the 26S proteasome.</text>
</comment>
<gene>
    <name evidence="6" type="ORF">BDV95DRAFT_556577</name>
</gene>
<keyword evidence="7" id="KW-1185">Reference proteome</keyword>
<dbReference type="Pfam" id="PF02100">
    <property type="entry name" value="ODC_AZ"/>
    <property type="match status" value="1"/>
</dbReference>
<sequence length="226" mass="25049">MPSPPLSPPLDATQIAAKISPSDVASRSGRARRGGAAYTITGECERLFCETLRAVFLGEGNLAGQDSLVMGMHDHGSHVPTTNINDYGVDLRRRTDRLMDSPPPDMVGPVRSKGIVSDWVEMWDYVGGNRFRGFVAEQDQEKAMFVFFDQSVIGGDLKAGLMALLELCEVSYFSCDRLVVCIDRRTESEALIKDLGWIGFQLATLNNFTRDGEITSEKWLFMEMEA</sequence>
<evidence type="ECO:0000256" key="3">
    <source>
        <dbReference type="ARBA" id="ARBA00011486"/>
    </source>
</evidence>
<proteinExistence type="inferred from homology"/>
<accession>A0A7C8MI32</accession>
<evidence type="ECO:0000256" key="1">
    <source>
        <dbReference type="ARBA" id="ARBA00002307"/>
    </source>
</evidence>
<dbReference type="Gene3D" id="3.40.630.60">
    <property type="match status" value="1"/>
</dbReference>